<organism evidence="1 2">
    <name type="scientific">Smallanthus sonchifolius</name>
    <dbReference type="NCBI Taxonomy" id="185202"/>
    <lineage>
        <taxon>Eukaryota</taxon>
        <taxon>Viridiplantae</taxon>
        <taxon>Streptophyta</taxon>
        <taxon>Embryophyta</taxon>
        <taxon>Tracheophyta</taxon>
        <taxon>Spermatophyta</taxon>
        <taxon>Magnoliopsida</taxon>
        <taxon>eudicotyledons</taxon>
        <taxon>Gunneridae</taxon>
        <taxon>Pentapetalae</taxon>
        <taxon>asterids</taxon>
        <taxon>campanulids</taxon>
        <taxon>Asterales</taxon>
        <taxon>Asteraceae</taxon>
        <taxon>Asteroideae</taxon>
        <taxon>Heliantheae alliance</taxon>
        <taxon>Millerieae</taxon>
        <taxon>Smallanthus</taxon>
    </lineage>
</organism>
<name>A0ACB9HT44_9ASTR</name>
<protein>
    <submittedName>
        <fullName evidence="1">Uncharacterized protein</fullName>
    </submittedName>
</protein>
<keyword evidence="2" id="KW-1185">Reference proteome</keyword>
<comment type="caution">
    <text evidence="1">The sequence shown here is derived from an EMBL/GenBank/DDBJ whole genome shotgun (WGS) entry which is preliminary data.</text>
</comment>
<reference evidence="1 2" key="2">
    <citation type="journal article" date="2022" name="Mol. Ecol. Resour.">
        <title>The genomes of chicory, endive, great burdock and yacon provide insights into Asteraceae paleo-polyploidization history and plant inulin production.</title>
        <authorList>
            <person name="Fan W."/>
            <person name="Wang S."/>
            <person name="Wang H."/>
            <person name="Wang A."/>
            <person name="Jiang F."/>
            <person name="Liu H."/>
            <person name="Zhao H."/>
            <person name="Xu D."/>
            <person name="Zhang Y."/>
        </authorList>
    </citation>
    <scope>NUCLEOTIDE SEQUENCE [LARGE SCALE GENOMIC DNA]</scope>
    <source>
        <strain evidence="2">cv. Yunnan</strain>
        <tissue evidence="1">Leaves</tissue>
    </source>
</reference>
<evidence type="ECO:0000313" key="1">
    <source>
        <dbReference type="EMBL" id="KAI3797982.1"/>
    </source>
</evidence>
<dbReference type="Proteomes" id="UP001056120">
    <property type="component" value="Linkage Group LG11"/>
</dbReference>
<evidence type="ECO:0000313" key="2">
    <source>
        <dbReference type="Proteomes" id="UP001056120"/>
    </source>
</evidence>
<reference evidence="2" key="1">
    <citation type="journal article" date="2022" name="Mol. Ecol. Resour.">
        <title>The genomes of chicory, endive, great burdock and yacon provide insights into Asteraceae palaeo-polyploidization history and plant inulin production.</title>
        <authorList>
            <person name="Fan W."/>
            <person name="Wang S."/>
            <person name="Wang H."/>
            <person name="Wang A."/>
            <person name="Jiang F."/>
            <person name="Liu H."/>
            <person name="Zhao H."/>
            <person name="Xu D."/>
            <person name="Zhang Y."/>
        </authorList>
    </citation>
    <scope>NUCLEOTIDE SEQUENCE [LARGE SCALE GENOMIC DNA]</scope>
    <source>
        <strain evidence="2">cv. Yunnan</strain>
    </source>
</reference>
<accession>A0ACB9HT44</accession>
<sequence length="69" mass="7424">MLMVIDTIVLGHFCNRSAVDSFAVDNFFKLVLLKVCSPEIGAVIMSSFGLACCCSSFGHVNYADVPGVY</sequence>
<proteinExistence type="predicted"/>
<gene>
    <name evidence="1" type="ORF">L1987_33247</name>
</gene>
<dbReference type="EMBL" id="CM042028">
    <property type="protein sequence ID" value="KAI3797982.1"/>
    <property type="molecule type" value="Genomic_DNA"/>
</dbReference>